<dbReference type="eggNOG" id="COG0494">
    <property type="taxonomic scope" value="Bacteria"/>
</dbReference>
<dbReference type="PANTHER" id="PTHR43046">
    <property type="entry name" value="GDP-MANNOSE MANNOSYL HYDROLASE"/>
    <property type="match status" value="1"/>
</dbReference>
<keyword evidence="2" id="KW-0378">Hydrolase</keyword>
<dbReference type="InterPro" id="IPR015797">
    <property type="entry name" value="NUDIX_hydrolase-like_dom_sf"/>
</dbReference>
<dbReference type="CDD" id="cd04688">
    <property type="entry name" value="NUDIX_Hydrolase"/>
    <property type="match status" value="1"/>
</dbReference>
<name>K9Z037_DACS8</name>
<organism evidence="4 5">
    <name type="scientific">Dactylococcopsis salina (strain PCC 8305)</name>
    <name type="common">Myxobactron salinum</name>
    <dbReference type="NCBI Taxonomy" id="13035"/>
    <lineage>
        <taxon>Bacteria</taxon>
        <taxon>Bacillati</taxon>
        <taxon>Cyanobacteriota</taxon>
        <taxon>Cyanophyceae</taxon>
        <taxon>Nodosilineales</taxon>
        <taxon>Cymatolegaceae</taxon>
        <taxon>Dactylococcopsis</taxon>
    </lineage>
</organism>
<keyword evidence="5" id="KW-1185">Reference proteome</keyword>
<evidence type="ECO:0000256" key="2">
    <source>
        <dbReference type="ARBA" id="ARBA00022801"/>
    </source>
</evidence>
<dbReference type="GO" id="GO:0016787">
    <property type="term" value="F:hydrolase activity"/>
    <property type="evidence" value="ECO:0007669"/>
    <property type="project" value="UniProtKB-KW"/>
</dbReference>
<dbReference type="InterPro" id="IPR020084">
    <property type="entry name" value="NUDIX_hydrolase_CS"/>
</dbReference>
<protein>
    <submittedName>
        <fullName evidence="4">ADP-ribose pyrophosphatase</fullName>
    </submittedName>
</protein>
<evidence type="ECO:0000259" key="3">
    <source>
        <dbReference type="PROSITE" id="PS51462"/>
    </source>
</evidence>
<dbReference type="STRING" id="13035.Dacsa_3617"/>
<dbReference type="SUPFAM" id="SSF55811">
    <property type="entry name" value="Nudix"/>
    <property type="match status" value="1"/>
</dbReference>
<dbReference type="PANTHER" id="PTHR43046:SF14">
    <property type="entry name" value="MUTT_NUDIX FAMILY PROTEIN"/>
    <property type="match status" value="1"/>
</dbReference>
<evidence type="ECO:0000313" key="4">
    <source>
        <dbReference type="EMBL" id="AFZ52097.1"/>
    </source>
</evidence>
<gene>
    <name evidence="4" type="ORF">Dacsa_3617</name>
</gene>
<dbReference type="PROSITE" id="PS51462">
    <property type="entry name" value="NUDIX"/>
    <property type="match status" value="1"/>
</dbReference>
<dbReference type="EMBL" id="CP003944">
    <property type="protein sequence ID" value="AFZ52097.1"/>
    <property type="molecule type" value="Genomic_DNA"/>
</dbReference>
<dbReference type="KEGG" id="dsl:Dacsa_3617"/>
<dbReference type="Proteomes" id="UP000010482">
    <property type="component" value="Chromosome"/>
</dbReference>
<dbReference type="HOGENOM" id="CLU_037162_23_0_3"/>
<dbReference type="Pfam" id="PF00293">
    <property type="entry name" value="NUDIX"/>
    <property type="match status" value="1"/>
</dbReference>
<feature type="domain" description="Nudix hydrolase" evidence="3">
    <location>
        <begin position="4"/>
        <end position="143"/>
    </location>
</feature>
<dbReference type="OrthoDB" id="7376250at2"/>
<dbReference type="AlphaFoldDB" id="K9Z037"/>
<dbReference type="Gene3D" id="3.90.79.10">
    <property type="entry name" value="Nucleoside Triphosphate Pyrophosphohydrolase"/>
    <property type="match status" value="1"/>
</dbReference>
<evidence type="ECO:0000313" key="5">
    <source>
        <dbReference type="Proteomes" id="UP000010482"/>
    </source>
</evidence>
<evidence type="ECO:0000256" key="1">
    <source>
        <dbReference type="ARBA" id="ARBA00001946"/>
    </source>
</evidence>
<sequence length="143" mass="16666">MHNPNEIRFLVLGLIKDNQNRVFLSEGYDTTKQEYFYRALGGGVEFGEMSLDALKREFKEELDAEITNIKYVSCLESIFSFNGQPGHEVIQLYECDFVDPKFYELEAVTFNEGKRKKVARWVDLDKCSSGELKVVPELFREYL</sequence>
<proteinExistence type="predicted"/>
<accession>K9Z037</accession>
<dbReference type="PROSITE" id="PS00893">
    <property type="entry name" value="NUDIX_BOX"/>
    <property type="match status" value="1"/>
</dbReference>
<dbReference type="InterPro" id="IPR000086">
    <property type="entry name" value="NUDIX_hydrolase_dom"/>
</dbReference>
<dbReference type="RefSeq" id="WP_015231071.1">
    <property type="nucleotide sequence ID" value="NC_019780.1"/>
</dbReference>
<comment type="cofactor">
    <cofactor evidence="1">
        <name>Mg(2+)</name>
        <dbReference type="ChEBI" id="CHEBI:18420"/>
    </cofactor>
</comment>
<reference evidence="4" key="1">
    <citation type="submission" date="2012-04" db="EMBL/GenBank/DDBJ databases">
        <title>Finished genome of Dactylococcopsis salina PCC 8305.</title>
        <authorList>
            <consortium name="US DOE Joint Genome Institute"/>
            <person name="Gugger M."/>
            <person name="Coursin T."/>
            <person name="Rippka R."/>
            <person name="Tandeau De Marsac N."/>
            <person name="Huntemann M."/>
            <person name="Wei C.-L."/>
            <person name="Han J."/>
            <person name="Detter J.C."/>
            <person name="Han C."/>
            <person name="Tapia R."/>
            <person name="Daligault H."/>
            <person name="Chen A."/>
            <person name="Krypides N."/>
            <person name="Mavromatis K."/>
            <person name="Markowitz V."/>
            <person name="Szeto E."/>
            <person name="Ivanova N."/>
            <person name="Ovchinnikova G."/>
            <person name="Pagani I."/>
            <person name="Pati A."/>
            <person name="Goodwin L."/>
            <person name="Peters L."/>
            <person name="Pitluck S."/>
            <person name="Woyke T."/>
            <person name="Kerfeld C."/>
        </authorList>
    </citation>
    <scope>NUCLEOTIDE SEQUENCE [LARGE SCALE GENOMIC DNA]</scope>
    <source>
        <strain evidence="4">PCC 8305</strain>
    </source>
</reference>